<sequence length="300" mass="35108">MLRDKAVRKREGFKGQRLIVLPKKIIMDFLVKDPITKHIYITDIGYYPKAMFHYAERPNGISQHIIIYCSEGFGWVEINKKRIIVSPSQFVTIPANTSHRYGADEKAPWSIYWAHFKGENAKTIAELIIKNSENYKPQLAYSEDRIKLFDDIYYNLEQGYSDDTLRYVNMIFYHFLSSVIYEDKFNREKKDGSTGIVDDAIKQMQNNIQKTITLHEMAASAKLSVTHFSTLFKKQTGHSPIEYFNHLKIQTACQYLSFTKHTIKELALNVGVEDQYYFSRMFSRLMGISPSEYRRRSKNS</sequence>
<dbReference type="CDD" id="cd06986">
    <property type="entry name" value="cupin_MmsR-like_N"/>
    <property type="match status" value="1"/>
</dbReference>
<dbReference type="EMBL" id="CP117167">
    <property type="protein sequence ID" value="WCT15037.1"/>
    <property type="molecule type" value="Genomic_DNA"/>
</dbReference>
<dbReference type="PANTHER" id="PTHR43280">
    <property type="entry name" value="ARAC-FAMILY TRANSCRIPTIONAL REGULATOR"/>
    <property type="match status" value="1"/>
</dbReference>
<dbReference type="InterPro" id="IPR003313">
    <property type="entry name" value="AraC-bd"/>
</dbReference>
<evidence type="ECO:0000259" key="4">
    <source>
        <dbReference type="PROSITE" id="PS01124"/>
    </source>
</evidence>
<keyword evidence="2" id="KW-0238">DNA-binding</keyword>
<dbReference type="Proteomes" id="UP001216139">
    <property type="component" value="Chromosome"/>
</dbReference>
<dbReference type="Gene3D" id="2.60.120.280">
    <property type="entry name" value="Regulatory protein AraC"/>
    <property type="match status" value="1"/>
</dbReference>
<dbReference type="InterPro" id="IPR020449">
    <property type="entry name" value="Tscrpt_reg_AraC-type_HTH"/>
</dbReference>
<keyword evidence="6" id="KW-1185">Reference proteome</keyword>
<evidence type="ECO:0000256" key="2">
    <source>
        <dbReference type="ARBA" id="ARBA00023125"/>
    </source>
</evidence>
<keyword evidence="1" id="KW-0805">Transcription regulation</keyword>
<organism evidence="5 6">
    <name type="scientific">Mucilaginibacter jinjuensis</name>
    <dbReference type="NCBI Taxonomy" id="1176721"/>
    <lineage>
        <taxon>Bacteria</taxon>
        <taxon>Pseudomonadati</taxon>
        <taxon>Bacteroidota</taxon>
        <taxon>Sphingobacteriia</taxon>
        <taxon>Sphingobacteriales</taxon>
        <taxon>Sphingobacteriaceae</taxon>
        <taxon>Mucilaginibacter</taxon>
    </lineage>
</organism>
<dbReference type="PRINTS" id="PR00032">
    <property type="entry name" value="HTHARAC"/>
</dbReference>
<dbReference type="SUPFAM" id="SSF51215">
    <property type="entry name" value="Regulatory protein AraC"/>
    <property type="match status" value="1"/>
</dbReference>
<evidence type="ECO:0000313" key="5">
    <source>
        <dbReference type="EMBL" id="WCT15037.1"/>
    </source>
</evidence>
<dbReference type="InterPro" id="IPR009057">
    <property type="entry name" value="Homeodomain-like_sf"/>
</dbReference>
<dbReference type="SMART" id="SM00342">
    <property type="entry name" value="HTH_ARAC"/>
    <property type="match status" value="1"/>
</dbReference>
<dbReference type="RefSeq" id="WP_273633529.1">
    <property type="nucleotide sequence ID" value="NZ_CP117167.1"/>
</dbReference>
<name>A0ABY7TIQ7_9SPHI</name>
<accession>A0ABY7TIQ7</accession>
<proteinExistence type="predicted"/>
<feature type="domain" description="HTH araC/xylS-type" evidence="4">
    <location>
        <begin position="198"/>
        <end position="296"/>
    </location>
</feature>
<dbReference type="PROSITE" id="PS01124">
    <property type="entry name" value="HTH_ARAC_FAMILY_2"/>
    <property type="match status" value="1"/>
</dbReference>
<reference evidence="5 6" key="1">
    <citation type="submission" date="2023-02" db="EMBL/GenBank/DDBJ databases">
        <title>Genome sequence of Mucilaginibacter jinjuensis strain KACC 16571.</title>
        <authorList>
            <person name="Kim S."/>
            <person name="Heo J."/>
            <person name="Kwon S.-W."/>
        </authorList>
    </citation>
    <scope>NUCLEOTIDE SEQUENCE [LARGE SCALE GENOMIC DNA]</scope>
    <source>
        <strain evidence="5 6">KACC 16571</strain>
    </source>
</reference>
<evidence type="ECO:0000256" key="1">
    <source>
        <dbReference type="ARBA" id="ARBA00023015"/>
    </source>
</evidence>
<evidence type="ECO:0000313" key="6">
    <source>
        <dbReference type="Proteomes" id="UP001216139"/>
    </source>
</evidence>
<keyword evidence="3" id="KW-0804">Transcription</keyword>
<dbReference type="PROSITE" id="PS00041">
    <property type="entry name" value="HTH_ARAC_FAMILY_1"/>
    <property type="match status" value="1"/>
</dbReference>
<dbReference type="Pfam" id="PF02311">
    <property type="entry name" value="AraC_binding"/>
    <property type="match status" value="1"/>
</dbReference>
<dbReference type="Pfam" id="PF12833">
    <property type="entry name" value="HTH_18"/>
    <property type="match status" value="1"/>
</dbReference>
<protein>
    <submittedName>
        <fullName evidence="5">AraC family transcriptional regulator</fullName>
    </submittedName>
</protein>
<dbReference type="InterPro" id="IPR018060">
    <property type="entry name" value="HTH_AraC"/>
</dbReference>
<dbReference type="InterPro" id="IPR018062">
    <property type="entry name" value="HTH_AraC-typ_CS"/>
</dbReference>
<dbReference type="Gene3D" id="1.10.10.60">
    <property type="entry name" value="Homeodomain-like"/>
    <property type="match status" value="2"/>
</dbReference>
<gene>
    <name evidence="5" type="ORF">PQO05_13065</name>
</gene>
<evidence type="ECO:0000256" key="3">
    <source>
        <dbReference type="ARBA" id="ARBA00023163"/>
    </source>
</evidence>
<dbReference type="PANTHER" id="PTHR43280:SF30">
    <property type="entry name" value="MMSAB OPERON REGULATORY PROTEIN"/>
    <property type="match status" value="1"/>
</dbReference>
<dbReference type="InterPro" id="IPR037923">
    <property type="entry name" value="HTH-like"/>
</dbReference>
<dbReference type="SUPFAM" id="SSF46689">
    <property type="entry name" value="Homeodomain-like"/>
    <property type="match status" value="2"/>
</dbReference>